<dbReference type="PANTHER" id="PTHR43685">
    <property type="entry name" value="GLYCOSYLTRANSFERASE"/>
    <property type="match status" value="1"/>
</dbReference>
<dbReference type="AlphaFoldDB" id="A0A3N1ZS79"/>
<name>A0A3N1ZS79_9ACTN</name>
<feature type="transmembrane region" description="Helical" evidence="2">
    <location>
        <begin position="290"/>
        <end position="309"/>
    </location>
</feature>
<evidence type="ECO:0000256" key="2">
    <source>
        <dbReference type="SAM" id="Phobius"/>
    </source>
</evidence>
<dbReference type="Proteomes" id="UP000275749">
    <property type="component" value="Unassembled WGS sequence"/>
</dbReference>
<feature type="domain" description="Glycosyltransferase 2-like" evidence="3">
    <location>
        <begin position="24"/>
        <end position="151"/>
    </location>
</feature>
<accession>A0A3N1ZS79</accession>
<dbReference type="PANTHER" id="PTHR43685:SF14">
    <property type="entry name" value="GLYCOSYLTRANSFERASE 2-LIKE DOMAIN-CONTAINING PROTEIN"/>
    <property type="match status" value="1"/>
</dbReference>
<sequence>MSRMTSPVHDAASPSPDHVKPPVSVVIPVLNEERHLAASVAGVLAQDHPMEVILAVGPSTDRTEAIAQELAAQDPRITVVPNPSGTTPEALNLAIAASQHDIIVRVDAHGELAPGYIDKAVEILQRTGAANVGGLMAARGTTPFEEAVAVAYTSRIGLGGGSFHLADSPEGPAETVFLGVFRRDALRAVGGYDPSLLRAQDWDLNYRLRKAGETVWFSPELEVTYRPRSTVKALAKQFFKTGQWRREVMRRNPDTASPRYLAPPAAVLAIAAGSLCGLTGALVGPRWMRWGLVAPAGYLAGVTAASVGMRREIEPQVRARLPLVLTVMHLAWGAGAIVGLPADQRERAAEPPVG</sequence>
<dbReference type="InterPro" id="IPR050834">
    <property type="entry name" value="Glycosyltransf_2"/>
</dbReference>
<dbReference type="InterPro" id="IPR029044">
    <property type="entry name" value="Nucleotide-diphossugar_trans"/>
</dbReference>
<dbReference type="InterPro" id="IPR001173">
    <property type="entry name" value="Glyco_trans_2-like"/>
</dbReference>
<evidence type="ECO:0000256" key="1">
    <source>
        <dbReference type="SAM" id="MobiDB-lite"/>
    </source>
</evidence>
<evidence type="ECO:0000313" key="5">
    <source>
        <dbReference type="Proteomes" id="UP000275749"/>
    </source>
</evidence>
<keyword evidence="2" id="KW-0472">Membrane</keyword>
<proteinExistence type="predicted"/>
<dbReference type="Pfam" id="PF00535">
    <property type="entry name" value="Glycos_transf_2"/>
    <property type="match status" value="1"/>
</dbReference>
<dbReference type="GO" id="GO:0016740">
    <property type="term" value="F:transferase activity"/>
    <property type="evidence" value="ECO:0007669"/>
    <property type="project" value="UniProtKB-KW"/>
</dbReference>
<comment type="caution">
    <text evidence="4">The sequence shown here is derived from an EMBL/GenBank/DDBJ whole genome shotgun (WGS) entry which is preliminary data.</text>
</comment>
<dbReference type="CDD" id="cd02525">
    <property type="entry name" value="Succinoglycan_BP_ExoA"/>
    <property type="match status" value="1"/>
</dbReference>
<evidence type="ECO:0000313" key="4">
    <source>
        <dbReference type="EMBL" id="ROR53740.1"/>
    </source>
</evidence>
<feature type="transmembrane region" description="Helical" evidence="2">
    <location>
        <begin position="260"/>
        <end position="284"/>
    </location>
</feature>
<keyword evidence="4" id="KW-0808">Transferase</keyword>
<keyword evidence="2" id="KW-1133">Transmembrane helix</keyword>
<dbReference type="SUPFAM" id="SSF53448">
    <property type="entry name" value="Nucleotide-diphospho-sugar transferases"/>
    <property type="match status" value="1"/>
</dbReference>
<reference evidence="4 5" key="1">
    <citation type="submission" date="2018-11" db="EMBL/GenBank/DDBJ databases">
        <title>Sequencing the genomes of 1000 actinobacteria strains.</title>
        <authorList>
            <person name="Klenk H.-P."/>
        </authorList>
    </citation>
    <scope>NUCLEOTIDE SEQUENCE [LARGE SCALE GENOMIC DNA]</scope>
    <source>
        <strain evidence="4 5">DSM 10546</strain>
    </source>
</reference>
<evidence type="ECO:0000259" key="3">
    <source>
        <dbReference type="Pfam" id="PF00535"/>
    </source>
</evidence>
<feature type="transmembrane region" description="Helical" evidence="2">
    <location>
        <begin position="321"/>
        <end position="342"/>
    </location>
</feature>
<keyword evidence="2" id="KW-0812">Transmembrane</keyword>
<dbReference type="EMBL" id="RKHG01000001">
    <property type="protein sequence ID" value="ROR53740.1"/>
    <property type="molecule type" value="Genomic_DNA"/>
</dbReference>
<protein>
    <submittedName>
        <fullName evidence="4">Glycosyl transferase family 2</fullName>
    </submittedName>
</protein>
<organism evidence="4 5">
    <name type="scientific">Luteococcus japonicus</name>
    <dbReference type="NCBI Taxonomy" id="33984"/>
    <lineage>
        <taxon>Bacteria</taxon>
        <taxon>Bacillati</taxon>
        <taxon>Actinomycetota</taxon>
        <taxon>Actinomycetes</taxon>
        <taxon>Propionibacteriales</taxon>
        <taxon>Propionibacteriaceae</taxon>
        <taxon>Luteococcus</taxon>
    </lineage>
</organism>
<feature type="region of interest" description="Disordered" evidence="1">
    <location>
        <begin position="1"/>
        <end position="22"/>
    </location>
</feature>
<dbReference type="Gene3D" id="3.90.550.10">
    <property type="entry name" value="Spore Coat Polysaccharide Biosynthesis Protein SpsA, Chain A"/>
    <property type="match status" value="1"/>
</dbReference>
<gene>
    <name evidence="4" type="ORF">EDD41_0911</name>
</gene>